<protein>
    <recommendedName>
        <fullName evidence="3">DUF4304 domain-containing protein</fullName>
    </recommendedName>
</protein>
<accession>A0A7K1UAA5</accession>
<evidence type="ECO:0000313" key="2">
    <source>
        <dbReference type="Proteomes" id="UP000461730"/>
    </source>
</evidence>
<comment type="caution">
    <text evidence="1">The sequence shown here is derived from an EMBL/GenBank/DDBJ whole genome shotgun (WGS) entry which is preliminary data.</text>
</comment>
<dbReference type="RefSeq" id="WP_157308722.1">
    <property type="nucleotide sequence ID" value="NZ_WRXN01000012.1"/>
</dbReference>
<proteinExistence type="predicted"/>
<keyword evidence="2" id="KW-1185">Reference proteome</keyword>
<dbReference type="AlphaFoldDB" id="A0A7K1UAA5"/>
<organism evidence="1 2">
    <name type="scientific">Chitinophaga tropicalis</name>
    <dbReference type="NCBI Taxonomy" id="2683588"/>
    <lineage>
        <taxon>Bacteria</taxon>
        <taxon>Pseudomonadati</taxon>
        <taxon>Bacteroidota</taxon>
        <taxon>Chitinophagia</taxon>
        <taxon>Chitinophagales</taxon>
        <taxon>Chitinophagaceae</taxon>
        <taxon>Chitinophaga</taxon>
    </lineage>
</organism>
<evidence type="ECO:0000313" key="1">
    <source>
        <dbReference type="EMBL" id="MVT11299.1"/>
    </source>
</evidence>
<evidence type="ECO:0008006" key="3">
    <source>
        <dbReference type="Google" id="ProtNLM"/>
    </source>
</evidence>
<dbReference type="EMBL" id="WRXN01000012">
    <property type="protein sequence ID" value="MVT11299.1"/>
    <property type="molecule type" value="Genomic_DNA"/>
</dbReference>
<sequence>MQLTRTTIQNRVNEVVAGILIDHDFLIKREEGTQIFKCVKRSRSGYDYTTLPSIRYHSDLFTFNLTLFKRIDAVEQVWQDLAPLVNVHYQDTENPATFHVGGDSLQFPYTEHALNDVQDILTDLLTSHLLPDLATFSDIKKLDAFINTSFPYNENVHSMLGIEGLIFKRIAIARLAGNPNFEDLCNFIRNSFDWYREYAKNDGLEYFANYPVVFEKVYERLKNK</sequence>
<dbReference type="Proteomes" id="UP000461730">
    <property type="component" value="Unassembled WGS sequence"/>
</dbReference>
<reference evidence="1 2" key="1">
    <citation type="submission" date="2019-12" db="EMBL/GenBank/DDBJ databases">
        <title>Chitinophaga sp. strain ysch24 (GDMCC 1.1355), whole genome shotgun sequence.</title>
        <authorList>
            <person name="Zhang X."/>
        </authorList>
    </citation>
    <scope>NUCLEOTIDE SEQUENCE [LARGE SCALE GENOMIC DNA]</scope>
    <source>
        <strain evidence="2">ysch24</strain>
    </source>
</reference>
<gene>
    <name evidence="1" type="ORF">GO493_23725</name>
</gene>
<name>A0A7K1UAA5_9BACT</name>